<protein>
    <submittedName>
        <fullName evidence="2">Uncharacterized protein</fullName>
    </submittedName>
</protein>
<evidence type="ECO:0000313" key="2">
    <source>
        <dbReference type="EMBL" id="OIW01893.1"/>
    </source>
</evidence>
<evidence type="ECO:0000313" key="3">
    <source>
        <dbReference type="Proteomes" id="UP000188354"/>
    </source>
</evidence>
<dbReference type="Gramene" id="OIW01893">
    <property type="protein sequence ID" value="OIW01893"/>
    <property type="gene ID" value="TanjilG_31075"/>
</dbReference>
<evidence type="ECO:0000256" key="1">
    <source>
        <dbReference type="SAM" id="MobiDB-lite"/>
    </source>
</evidence>
<dbReference type="AlphaFoldDB" id="A0A4P1R5V4"/>
<organism evidence="2 3">
    <name type="scientific">Lupinus angustifolius</name>
    <name type="common">Narrow-leaved blue lupine</name>
    <dbReference type="NCBI Taxonomy" id="3871"/>
    <lineage>
        <taxon>Eukaryota</taxon>
        <taxon>Viridiplantae</taxon>
        <taxon>Streptophyta</taxon>
        <taxon>Embryophyta</taxon>
        <taxon>Tracheophyta</taxon>
        <taxon>Spermatophyta</taxon>
        <taxon>Magnoliopsida</taxon>
        <taxon>eudicotyledons</taxon>
        <taxon>Gunneridae</taxon>
        <taxon>Pentapetalae</taxon>
        <taxon>rosids</taxon>
        <taxon>fabids</taxon>
        <taxon>Fabales</taxon>
        <taxon>Fabaceae</taxon>
        <taxon>Papilionoideae</taxon>
        <taxon>50 kb inversion clade</taxon>
        <taxon>genistoids sensu lato</taxon>
        <taxon>core genistoids</taxon>
        <taxon>Genisteae</taxon>
        <taxon>Lupinus</taxon>
    </lineage>
</organism>
<feature type="region of interest" description="Disordered" evidence="1">
    <location>
        <begin position="1"/>
        <end position="135"/>
    </location>
</feature>
<dbReference type="Proteomes" id="UP000188354">
    <property type="component" value="Chromosome LG11"/>
</dbReference>
<feature type="compositionally biased region" description="Polar residues" evidence="1">
    <location>
        <begin position="93"/>
        <end position="108"/>
    </location>
</feature>
<dbReference type="EMBL" id="CM007371">
    <property type="protein sequence ID" value="OIW01893.1"/>
    <property type="molecule type" value="Genomic_DNA"/>
</dbReference>
<gene>
    <name evidence="2" type="ORF">TanjilG_31075</name>
</gene>
<reference evidence="2 3" key="1">
    <citation type="journal article" date="2017" name="Plant Biotechnol. J.">
        <title>A comprehensive draft genome sequence for lupin (Lupinus angustifolius), an emerging health food: insights into plant-microbe interactions and legume evolution.</title>
        <authorList>
            <person name="Hane J.K."/>
            <person name="Ming Y."/>
            <person name="Kamphuis L.G."/>
            <person name="Nelson M.N."/>
            <person name="Garg G."/>
            <person name="Atkins C.A."/>
            <person name="Bayer P.E."/>
            <person name="Bravo A."/>
            <person name="Bringans S."/>
            <person name="Cannon S."/>
            <person name="Edwards D."/>
            <person name="Foley R."/>
            <person name="Gao L.L."/>
            <person name="Harrison M.J."/>
            <person name="Huang W."/>
            <person name="Hurgobin B."/>
            <person name="Li S."/>
            <person name="Liu C.W."/>
            <person name="McGrath A."/>
            <person name="Morahan G."/>
            <person name="Murray J."/>
            <person name="Weller J."/>
            <person name="Jian J."/>
            <person name="Singh K.B."/>
        </authorList>
    </citation>
    <scope>NUCLEOTIDE SEQUENCE [LARGE SCALE GENOMIC DNA]</scope>
    <source>
        <strain evidence="3">cv. Tanjil</strain>
        <tissue evidence="2">Whole plant</tissue>
    </source>
</reference>
<keyword evidence="3" id="KW-1185">Reference proteome</keyword>
<name>A0A4P1R5V4_LUPAN</name>
<sequence length="228" mass="25740">MHSDLHSADGAQNAEWLPIIDTDDENENMEVDSDDVGSDEHSGGLSPPSEDGGNDARNVEGGESDEEGEQMHNDPYEEMPLHRRDRNLIDLTTPRSRMVHSSDSFNDNNRIESQSRRGKKKQNITLEDASSSSLAQSFSDFSIGETSQSSQGYNPMHPVYYPHGYYIHPQYESGQVSSHQSSLMNYQEPYYQQSSHGFFDYVFGQGPTQDGSQYDNEDYAPPRHSSMW</sequence>
<proteinExistence type="predicted"/>
<accession>A0A4P1R5V4</accession>
<feature type="compositionally biased region" description="Basic and acidic residues" evidence="1">
    <location>
        <begin position="69"/>
        <end position="88"/>
    </location>
</feature>
<feature type="compositionally biased region" description="Acidic residues" evidence="1">
    <location>
        <begin position="21"/>
        <end position="37"/>
    </location>
</feature>
<feature type="region of interest" description="Disordered" evidence="1">
    <location>
        <begin position="205"/>
        <end position="228"/>
    </location>
</feature>